<feature type="region of interest" description="Disordered" evidence="3">
    <location>
        <begin position="77"/>
        <end position="107"/>
    </location>
</feature>
<dbReference type="Gene3D" id="1.10.10.1320">
    <property type="entry name" value="Anti-sigma factor, zinc-finger domain"/>
    <property type="match status" value="1"/>
</dbReference>
<keyword evidence="4" id="KW-0812">Transmembrane</keyword>
<evidence type="ECO:0000256" key="4">
    <source>
        <dbReference type="SAM" id="Phobius"/>
    </source>
</evidence>
<evidence type="ECO:0000313" key="7">
    <source>
        <dbReference type="Proteomes" id="UP000187465"/>
    </source>
</evidence>
<reference evidence="6 7" key="1">
    <citation type="submission" date="2016-10" db="EMBL/GenBank/DDBJ databases">
        <title>Paenibacillus species isolates.</title>
        <authorList>
            <person name="Beno S.M."/>
        </authorList>
    </citation>
    <scope>NUCLEOTIDE SEQUENCE [LARGE SCALE GENOMIC DNA]</scope>
    <source>
        <strain evidence="6 7">FSL H7-0604</strain>
    </source>
</reference>
<proteinExistence type="inferred from homology"/>
<organism evidence="6 7">
    <name type="scientific">Paenibacillus odorifer</name>
    <dbReference type="NCBI Taxonomy" id="189426"/>
    <lineage>
        <taxon>Bacteria</taxon>
        <taxon>Bacillati</taxon>
        <taxon>Bacillota</taxon>
        <taxon>Bacilli</taxon>
        <taxon>Bacillales</taxon>
        <taxon>Paenibacillaceae</taxon>
        <taxon>Paenibacillus</taxon>
    </lineage>
</organism>
<evidence type="ECO:0000256" key="1">
    <source>
        <dbReference type="ARBA" id="ARBA00024353"/>
    </source>
</evidence>
<dbReference type="Proteomes" id="UP000187465">
    <property type="component" value="Unassembled WGS sequence"/>
</dbReference>
<dbReference type="AlphaFoldDB" id="A0A1R0X537"/>
<feature type="compositionally biased region" description="Basic and acidic residues" evidence="3">
    <location>
        <begin position="139"/>
        <end position="158"/>
    </location>
</feature>
<sequence length="420" mass="44631">MKCAEVMEWMHRYLDKDLSQDEIIEMFRHIDNCPSCAEVFERLTLLSNELEQLPDVKPPFSLVDSILPQLAELDRSSREQSAVRSEEPVVVPFSRESSRGKPAKGTSIATRTGIGAIAAAVLLGIAIFNMPDKMPGAEVEQRMQDSAKTASDDTKDTAMESQASITANSDGASPAAGGENEGAAQFKMDAPEMNEDNAALDRATGPVDPASMPSAPADAADAGAGAGGRSITEPPQSADPKPTEKIAPPRQDVATKSQNSDSSNASSNQLKVDNKEQTADMNSDSAADSAPPMEDSLKFPYDYGREVMSLSSSEDPNVQTWTSPDGQYAIEFVGLQLVIYKKSPEGSAEERLAVNSYPLEGNWISGEWSADSSKFTYVTEKDGVNVTKVFTVQEAATASSSPAASPGATPTNTPTSSSTN</sequence>
<keyword evidence="4" id="KW-0472">Membrane</keyword>
<feature type="compositionally biased region" description="Low complexity" evidence="3">
    <location>
        <begin position="208"/>
        <end position="223"/>
    </location>
</feature>
<feature type="region of interest" description="Disordered" evidence="3">
    <location>
        <begin position="200"/>
        <end position="300"/>
    </location>
</feature>
<dbReference type="InterPro" id="IPR041916">
    <property type="entry name" value="Anti_sigma_zinc_sf"/>
</dbReference>
<accession>A0A1R0X537</accession>
<dbReference type="RefSeq" id="WP_076179380.1">
    <property type="nucleotide sequence ID" value="NZ_MKQP01000031.1"/>
</dbReference>
<comment type="similarity">
    <text evidence="1">Belongs to the zinc-associated anti-sigma factor (ZAS) superfamily. Anti-sigma-W factor family.</text>
</comment>
<gene>
    <name evidence="6" type="ORF">BJP51_23270</name>
</gene>
<feature type="compositionally biased region" description="Low complexity" evidence="3">
    <location>
        <begin position="279"/>
        <end position="294"/>
    </location>
</feature>
<feature type="region of interest" description="Disordered" evidence="3">
    <location>
        <begin position="395"/>
        <end position="420"/>
    </location>
</feature>
<feature type="transmembrane region" description="Helical" evidence="4">
    <location>
        <begin position="108"/>
        <end position="128"/>
    </location>
</feature>
<feature type="region of interest" description="Disordered" evidence="3">
    <location>
        <begin position="137"/>
        <end position="160"/>
    </location>
</feature>
<name>A0A1R0X537_9BACL</name>
<evidence type="ECO:0000256" key="2">
    <source>
        <dbReference type="ARBA" id="ARBA00024438"/>
    </source>
</evidence>
<evidence type="ECO:0000259" key="5">
    <source>
        <dbReference type="Pfam" id="PF13490"/>
    </source>
</evidence>
<comment type="caution">
    <text evidence="6">The sequence shown here is derived from an EMBL/GenBank/DDBJ whole genome shotgun (WGS) entry which is preliminary data.</text>
</comment>
<dbReference type="EMBL" id="MKQP01000031">
    <property type="protein sequence ID" value="OMD29251.1"/>
    <property type="molecule type" value="Genomic_DNA"/>
</dbReference>
<protein>
    <recommendedName>
        <fullName evidence="2">Anti-sigma-W factor RsiW</fullName>
    </recommendedName>
</protein>
<feature type="compositionally biased region" description="Low complexity" evidence="3">
    <location>
        <begin position="257"/>
        <end position="269"/>
    </location>
</feature>
<dbReference type="InterPro" id="IPR027383">
    <property type="entry name" value="Znf_put"/>
</dbReference>
<evidence type="ECO:0000313" key="6">
    <source>
        <dbReference type="EMBL" id="OMD29251.1"/>
    </source>
</evidence>
<feature type="domain" description="Putative zinc-finger" evidence="5">
    <location>
        <begin position="3"/>
        <end position="37"/>
    </location>
</feature>
<evidence type="ECO:0000256" key="3">
    <source>
        <dbReference type="SAM" id="MobiDB-lite"/>
    </source>
</evidence>
<keyword evidence="4" id="KW-1133">Transmembrane helix</keyword>
<dbReference type="Pfam" id="PF13490">
    <property type="entry name" value="zf-HC2"/>
    <property type="match status" value="1"/>
</dbReference>